<evidence type="ECO:0000313" key="2">
    <source>
        <dbReference type="Proteomes" id="UP001589568"/>
    </source>
</evidence>
<proteinExistence type="predicted"/>
<gene>
    <name evidence="1" type="ORF">ACFFR3_01225</name>
</gene>
<dbReference type="Proteomes" id="UP001589568">
    <property type="component" value="Unassembled WGS sequence"/>
</dbReference>
<dbReference type="EMBL" id="JBHMCF010000002">
    <property type="protein sequence ID" value="MFB9468104.1"/>
    <property type="molecule type" value="Genomic_DNA"/>
</dbReference>
<accession>A0ABV5NCT8</accession>
<reference evidence="1 2" key="1">
    <citation type="submission" date="2024-09" db="EMBL/GenBank/DDBJ databases">
        <authorList>
            <person name="Sun Q."/>
            <person name="Mori K."/>
        </authorList>
    </citation>
    <scope>NUCLEOTIDE SEQUENCE [LARGE SCALE GENOMIC DNA]</scope>
    <source>
        <strain evidence="1 2">JCM 3324</strain>
    </source>
</reference>
<name>A0ABV5NCT8_9ACTN</name>
<protein>
    <submittedName>
        <fullName evidence="1">Uncharacterized protein</fullName>
    </submittedName>
</protein>
<organism evidence="1 2">
    <name type="scientific">Nonomuraea salmonea</name>
    <dbReference type="NCBI Taxonomy" id="46181"/>
    <lineage>
        <taxon>Bacteria</taxon>
        <taxon>Bacillati</taxon>
        <taxon>Actinomycetota</taxon>
        <taxon>Actinomycetes</taxon>
        <taxon>Streptosporangiales</taxon>
        <taxon>Streptosporangiaceae</taxon>
        <taxon>Nonomuraea</taxon>
    </lineage>
</organism>
<evidence type="ECO:0000313" key="1">
    <source>
        <dbReference type="EMBL" id="MFB9468104.1"/>
    </source>
</evidence>
<keyword evidence="2" id="KW-1185">Reference proteome</keyword>
<sequence>MRQSERLWHLAYKYRMGMSFHGLWVENTDLAQVAAQIGADPASGVMCKWEDLARGLDIGENTRLAWMGSINNSWTQIVGDPTPFDALPALSAGNRRALRVAWTVDGVHDIYYAVGGYYVTAFGVTKPDARKGQDPHALDSYATGLQFDIQDASWESDPDLLPGWHEYSAWKETLYDLPDDDMVDDAYESMPPEWSHLLDLSLNGYSPQLATCITSALILVGRVTGRELDETWMEGHHTRYTIS</sequence>
<comment type="caution">
    <text evidence="1">The sequence shown here is derived from an EMBL/GenBank/DDBJ whole genome shotgun (WGS) entry which is preliminary data.</text>
</comment>
<dbReference type="RefSeq" id="WP_364370731.1">
    <property type="nucleotide sequence ID" value="NZ_JBHMCF010000002.1"/>
</dbReference>